<reference evidence="1 2" key="1">
    <citation type="submission" date="2014-04" db="EMBL/GenBank/DDBJ databases">
        <authorList>
            <consortium name="DOE Joint Genome Institute"/>
            <person name="Kuo A."/>
            <person name="Tarkka M."/>
            <person name="Buscot F."/>
            <person name="Kohler A."/>
            <person name="Nagy L.G."/>
            <person name="Floudas D."/>
            <person name="Copeland A."/>
            <person name="Barry K.W."/>
            <person name="Cichocki N."/>
            <person name="Veneault-Fourrey C."/>
            <person name="LaButti K."/>
            <person name="Lindquist E.A."/>
            <person name="Lipzen A."/>
            <person name="Lundell T."/>
            <person name="Morin E."/>
            <person name="Murat C."/>
            <person name="Sun H."/>
            <person name="Tunlid A."/>
            <person name="Henrissat B."/>
            <person name="Grigoriev I.V."/>
            <person name="Hibbett D.S."/>
            <person name="Martin F."/>
            <person name="Nordberg H.P."/>
            <person name="Cantor M.N."/>
            <person name="Hua S.X."/>
        </authorList>
    </citation>
    <scope>NUCLEOTIDE SEQUENCE [LARGE SCALE GENOMIC DNA]</scope>
    <source>
        <strain evidence="1 2">F 1598</strain>
    </source>
</reference>
<name>A0A0C3AXD6_PILCF</name>
<accession>A0A0C3AXD6</accession>
<organism evidence="1 2">
    <name type="scientific">Piloderma croceum (strain F 1598)</name>
    <dbReference type="NCBI Taxonomy" id="765440"/>
    <lineage>
        <taxon>Eukaryota</taxon>
        <taxon>Fungi</taxon>
        <taxon>Dikarya</taxon>
        <taxon>Basidiomycota</taxon>
        <taxon>Agaricomycotina</taxon>
        <taxon>Agaricomycetes</taxon>
        <taxon>Agaricomycetidae</taxon>
        <taxon>Atheliales</taxon>
        <taxon>Atheliaceae</taxon>
        <taxon>Piloderma</taxon>
    </lineage>
</organism>
<gene>
    <name evidence="1" type="ORF">PILCRDRAFT_10901</name>
</gene>
<dbReference type="OrthoDB" id="2980357at2759"/>
<dbReference type="Proteomes" id="UP000054166">
    <property type="component" value="Unassembled WGS sequence"/>
</dbReference>
<dbReference type="AlphaFoldDB" id="A0A0C3AXD6"/>
<dbReference type="InParanoid" id="A0A0C3AXD6"/>
<evidence type="ECO:0000313" key="1">
    <source>
        <dbReference type="EMBL" id="KIM78673.1"/>
    </source>
</evidence>
<sequence length="290" mass="32887">MVHEIIDKRQELYRLYVEYKRDVVERTQAQTALPSPSSPVTPRIRTTRVASLPQKVSDRDGEKEAFEKKSGIRLLQEVRSSTRHAWSVDQPYWELVRRLLGVSGSPTTVDIAENAMLLQAPIHKNFQTICFTSILEYALDLPFVSLSKAYLPFIHWFLLRRRTVGGVHLSDISEIIHVRQGISAIDGRFLDLPILPCQTNPSVPDVKYAYFLLHKLIGDIVYMAGGAETLGLDEFGPDEDPWTATHPVSELSLPALDDELYRIQVLRQPVIDNPPPRIANPDRAHDPSFT</sequence>
<protein>
    <submittedName>
        <fullName evidence="1">Uncharacterized protein</fullName>
    </submittedName>
</protein>
<proteinExistence type="predicted"/>
<evidence type="ECO:0000313" key="2">
    <source>
        <dbReference type="Proteomes" id="UP000054166"/>
    </source>
</evidence>
<reference evidence="2" key="2">
    <citation type="submission" date="2015-01" db="EMBL/GenBank/DDBJ databases">
        <title>Evolutionary Origins and Diversification of the Mycorrhizal Mutualists.</title>
        <authorList>
            <consortium name="DOE Joint Genome Institute"/>
            <consortium name="Mycorrhizal Genomics Consortium"/>
            <person name="Kohler A."/>
            <person name="Kuo A."/>
            <person name="Nagy L.G."/>
            <person name="Floudas D."/>
            <person name="Copeland A."/>
            <person name="Barry K.W."/>
            <person name="Cichocki N."/>
            <person name="Veneault-Fourrey C."/>
            <person name="LaButti K."/>
            <person name="Lindquist E.A."/>
            <person name="Lipzen A."/>
            <person name="Lundell T."/>
            <person name="Morin E."/>
            <person name="Murat C."/>
            <person name="Riley R."/>
            <person name="Ohm R."/>
            <person name="Sun H."/>
            <person name="Tunlid A."/>
            <person name="Henrissat B."/>
            <person name="Grigoriev I.V."/>
            <person name="Hibbett D.S."/>
            <person name="Martin F."/>
        </authorList>
    </citation>
    <scope>NUCLEOTIDE SEQUENCE [LARGE SCALE GENOMIC DNA]</scope>
    <source>
        <strain evidence="2">F 1598</strain>
    </source>
</reference>
<dbReference type="HOGENOM" id="CLU_970147_0_0_1"/>
<keyword evidence="2" id="KW-1185">Reference proteome</keyword>
<dbReference type="EMBL" id="KN833014">
    <property type="protein sequence ID" value="KIM78673.1"/>
    <property type="molecule type" value="Genomic_DNA"/>
</dbReference>